<keyword evidence="8" id="KW-1185">Reference proteome</keyword>
<feature type="transmembrane region" description="Helical" evidence="6">
    <location>
        <begin position="298"/>
        <end position="325"/>
    </location>
</feature>
<evidence type="ECO:0000313" key="7">
    <source>
        <dbReference type="EMBL" id="OAG26894.1"/>
    </source>
</evidence>
<dbReference type="GO" id="GO:0015648">
    <property type="term" value="F:lipid-linked peptidoglycan transporter activity"/>
    <property type="evidence" value="ECO:0007669"/>
    <property type="project" value="TreeGrafter"/>
</dbReference>
<evidence type="ECO:0000256" key="2">
    <source>
        <dbReference type="ARBA" id="ARBA00022692"/>
    </source>
</evidence>
<feature type="transmembrane region" description="Helical" evidence="6">
    <location>
        <begin position="41"/>
        <end position="60"/>
    </location>
</feature>
<dbReference type="InterPro" id="IPR001182">
    <property type="entry name" value="FtsW/RodA"/>
</dbReference>
<keyword evidence="4 6" id="KW-1133">Transmembrane helix</keyword>
<comment type="subcellular location">
    <subcellularLocation>
        <location evidence="1">Membrane</location>
        <topology evidence="1">Multi-pass membrane protein</topology>
    </subcellularLocation>
</comment>
<feature type="transmembrane region" description="Helical" evidence="6">
    <location>
        <begin position="96"/>
        <end position="118"/>
    </location>
</feature>
<evidence type="ECO:0000256" key="3">
    <source>
        <dbReference type="ARBA" id="ARBA00022960"/>
    </source>
</evidence>
<dbReference type="Pfam" id="PF01098">
    <property type="entry name" value="FTSW_RODA_SPOVE"/>
    <property type="match status" value="1"/>
</dbReference>
<dbReference type="EMBL" id="LSFI01000053">
    <property type="protein sequence ID" value="OAG26894.1"/>
    <property type="molecule type" value="Genomic_DNA"/>
</dbReference>
<feature type="transmembrane region" description="Helical" evidence="6">
    <location>
        <begin position="130"/>
        <end position="147"/>
    </location>
</feature>
<keyword evidence="2 6" id="KW-0812">Transmembrane</keyword>
<evidence type="ECO:0000256" key="4">
    <source>
        <dbReference type="ARBA" id="ARBA00022989"/>
    </source>
</evidence>
<dbReference type="GO" id="GO:0051301">
    <property type="term" value="P:cell division"/>
    <property type="evidence" value="ECO:0007669"/>
    <property type="project" value="InterPro"/>
</dbReference>
<dbReference type="RefSeq" id="WP_068543485.1">
    <property type="nucleotide sequence ID" value="NZ_LSFI01000053.1"/>
</dbReference>
<dbReference type="PANTHER" id="PTHR30474">
    <property type="entry name" value="CELL CYCLE PROTEIN"/>
    <property type="match status" value="1"/>
</dbReference>
<dbReference type="AlphaFoldDB" id="A0A177E4L4"/>
<feature type="transmembrane region" description="Helical" evidence="6">
    <location>
        <begin position="67"/>
        <end position="84"/>
    </location>
</feature>
<reference evidence="7 8" key="1">
    <citation type="submission" date="2016-02" db="EMBL/GenBank/DDBJ databases">
        <title>Draft genome sequence of Thermodesulfatator sp. S606.</title>
        <authorList>
            <person name="Lai Q."/>
            <person name="Cao J."/>
            <person name="Dupont S."/>
            <person name="Shao Z."/>
            <person name="Jebbar M."/>
            <person name="Alain K."/>
        </authorList>
    </citation>
    <scope>NUCLEOTIDE SEQUENCE [LARGE SCALE GENOMIC DNA]</scope>
    <source>
        <strain evidence="7 8">S606</strain>
    </source>
</reference>
<dbReference type="GO" id="GO:0005886">
    <property type="term" value="C:plasma membrane"/>
    <property type="evidence" value="ECO:0007669"/>
    <property type="project" value="TreeGrafter"/>
</dbReference>
<feature type="transmembrane region" description="Helical" evidence="6">
    <location>
        <begin position="331"/>
        <end position="352"/>
    </location>
</feature>
<sequence length="360" mass="40679">MKKQRIKNIYWPLLFPIFFLLMAGALNQASASQEIIFKKQLMWFFLGSLIMFGLTFVDYQKVFSEKLVLFFYVIVLCLQIYIAIKHDPSKRWINLKFFSIQPSEFAKLALIFVSAFILHKHDKDYLDFKTFGLLALFAFPLIISVAILDLDQGLILSLIFGFFVLIAGVPKRVLVLGAAFMIAFGIIVGPHLWNFLKPYQRARVEAFINPEAFALSRGYQVIQALIAVGSGGIKGQGFREGLSSRLNYLPEKDTDLAFAVWAEEWGFIGASLVILAFGVLIWQILKIAAQMRDPFDKYVCYGVAIMFFVEVFINIGGIIHILPIASIPLPFLSYGGSSVLVNMMALGMVLSASRKRYSFR</sequence>
<dbReference type="OrthoDB" id="9768187at2"/>
<name>A0A177E4L4_9BACT</name>
<dbReference type="STRING" id="1795632.TH606_09870"/>
<keyword evidence="3" id="KW-0133">Cell shape</keyword>
<evidence type="ECO:0000256" key="6">
    <source>
        <dbReference type="SAM" id="Phobius"/>
    </source>
</evidence>
<evidence type="ECO:0000313" key="8">
    <source>
        <dbReference type="Proteomes" id="UP000076964"/>
    </source>
</evidence>
<dbReference type="GO" id="GO:0008360">
    <property type="term" value="P:regulation of cell shape"/>
    <property type="evidence" value="ECO:0007669"/>
    <property type="project" value="UniProtKB-KW"/>
</dbReference>
<feature type="transmembrane region" description="Helical" evidence="6">
    <location>
        <begin position="153"/>
        <end position="169"/>
    </location>
</feature>
<gene>
    <name evidence="7" type="ORF">TH606_09870</name>
</gene>
<evidence type="ECO:0000256" key="1">
    <source>
        <dbReference type="ARBA" id="ARBA00004141"/>
    </source>
</evidence>
<comment type="caution">
    <text evidence="7">The sequence shown here is derived from an EMBL/GenBank/DDBJ whole genome shotgun (WGS) entry which is preliminary data.</text>
</comment>
<keyword evidence="5 6" id="KW-0472">Membrane</keyword>
<protein>
    <recommendedName>
        <fullName evidence="9">Rod shape-determining protein RodA</fullName>
    </recommendedName>
</protein>
<organism evidence="7 8">
    <name type="scientific">Thermodesulfatator autotrophicus</name>
    <dbReference type="NCBI Taxonomy" id="1795632"/>
    <lineage>
        <taxon>Bacteria</taxon>
        <taxon>Pseudomonadati</taxon>
        <taxon>Thermodesulfobacteriota</taxon>
        <taxon>Thermodesulfobacteria</taxon>
        <taxon>Thermodesulfobacteriales</taxon>
        <taxon>Thermodesulfatatoraceae</taxon>
        <taxon>Thermodesulfatator</taxon>
    </lineage>
</organism>
<evidence type="ECO:0000256" key="5">
    <source>
        <dbReference type="ARBA" id="ARBA00023136"/>
    </source>
</evidence>
<dbReference type="GO" id="GO:0032153">
    <property type="term" value="C:cell division site"/>
    <property type="evidence" value="ECO:0007669"/>
    <property type="project" value="TreeGrafter"/>
</dbReference>
<evidence type="ECO:0008006" key="9">
    <source>
        <dbReference type="Google" id="ProtNLM"/>
    </source>
</evidence>
<proteinExistence type="predicted"/>
<feature type="transmembrane region" description="Helical" evidence="6">
    <location>
        <begin position="174"/>
        <end position="193"/>
    </location>
</feature>
<dbReference type="PANTHER" id="PTHR30474:SF1">
    <property type="entry name" value="PEPTIDOGLYCAN GLYCOSYLTRANSFERASE MRDB"/>
    <property type="match status" value="1"/>
</dbReference>
<feature type="transmembrane region" description="Helical" evidence="6">
    <location>
        <begin position="265"/>
        <end position="286"/>
    </location>
</feature>
<accession>A0A177E4L4</accession>
<dbReference type="Proteomes" id="UP000076964">
    <property type="component" value="Unassembled WGS sequence"/>
</dbReference>